<reference evidence="2" key="1">
    <citation type="submission" date="2015-07" db="EMBL/GenBank/DDBJ databases">
        <title>Fjat-10036 dsm4.</title>
        <authorList>
            <person name="Liu B."/>
            <person name="Wang J."/>
            <person name="Zhu Y."/>
            <person name="Liu G."/>
            <person name="Chen Q."/>
            <person name="Chen Z."/>
            <person name="Lan J."/>
            <person name="Che J."/>
            <person name="Ge C."/>
            <person name="Shi H."/>
            <person name="Pan Z."/>
            <person name="Liu X."/>
        </authorList>
    </citation>
    <scope>NUCLEOTIDE SEQUENCE [LARGE SCALE GENOMIC DNA]</scope>
    <source>
        <strain evidence="2">DSM 4</strain>
    </source>
</reference>
<dbReference type="EMBL" id="LGUF01000007">
    <property type="protein sequence ID" value="KON87472.1"/>
    <property type="molecule type" value="Genomic_DNA"/>
</dbReference>
<dbReference type="Proteomes" id="UP000037109">
    <property type="component" value="Unassembled WGS sequence"/>
</dbReference>
<evidence type="ECO:0000313" key="2">
    <source>
        <dbReference type="Proteomes" id="UP000037109"/>
    </source>
</evidence>
<sequence>MLLKLDDQFRCTSDKYNWILEKYEPVRDRKNKEIITGYEWKQIGWFGTNLAPAIKKYVNEKIKDSDTLEVKELLVKLDEIKAHIDKVVKKENIDFVYTGKKDDE</sequence>
<protein>
    <submittedName>
        <fullName evidence="1">Uncharacterized protein</fullName>
    </submittedName>
</protein>
<dbReference type="OrthoDB" id="2661484at2"/>
<dbReference type="AlphaFoldDB" id="A0A0M0GD84"/>
<proteinExistence type="predicted"/>
<dbReference type="RefSeq" id="WP_053434829.1">
    <property type="nucleotide sequence ID" value="NZ_LGUF01000007.1"/>
</dbReference>
<name>A0A0M0GD84_SPOGL</name>
<keyword evidence="2" id="KW-1185">Reference proteome</keyword>
<organism evidence="1 2">
    <name type="scientific">Sporosarcina globispora</name>
    <name type="common">Bacillus globisporus</name>
    <dbReference type="NCBI Taxonomy" id="1459"/>
    <lineage>
        <taxon>Bacteria</taxon>
        <taxon>Bacillati</taxon>
        <taxon>Bacillota</taxon>
        <taxon>Bacilli</taxon>
        <taxon>Bacillales</taxon>
        <taxon>Caryophanaceae</taxon>
        <taxon>Sporosarcina</taxon>
    </lineage>
</organism>
<dbReference type="STRING" id="1459.AF332_11965"/>
<dbReference type="PATRIC" id="fig|1459.3.peg.2581"/>
<comment type="caution">
    <text evidence="1">The sequence shown here is derived from an EMBL/GenBank/DDBJ whole genome shotgun (WGS) entry which is preliminary data.</text>
</comment>
<gene>
    <name evidence="1" type="ORF">AF332_11965</name>
</gene>
<evidence type="ECO:0000313" key="1">
    <source>
        <dbReference type="EMBL" id="KON87472.1"/>
    </source>
</evidence>
<accession>A0A0M0GD84</accession>